<gene>
    <name evidence="1" type="ORF">OWV82_014431</name>
</gene>
<organism evidence="1 2">
    <name type="scientific">Melia azedarach</name>
    <name type="common">Chinaberry tree</name>
    <dbReference type="NCBI Taxonomy" id="155640"/>
    <lineage>
        <taxon>Eukaryota</taxon>
        <taxon>Viridiplantae</taxon>
        <taxon>Streptophyta</taxon>
        <taxon>Embryophyta</taxon>
        <taxon>Tracheophyta</taxon>
        <taxon>Spermatophyta</taxon>
        <taxon>Magnoliopsida</taxon>
        <taxon>eudicotyledons</taxon>
        <taxon>Gunneridae</taxon>
        <taxon>Pentapetalae</taxon>
        <taxon>rosids</taxon>
        <taxon>malvids</taxon>
        <taxon>Sapindales</taxon>
        <taxon>Meliaceae</taxon>
        <taxon>Melia</taxon>
    </lineage>
</organism>
<sequence>MAFVQQNILAERDTGQAIRVLKKGTYLLKYGRRGKPKFYPFRLSNDETLLIWYAGKEEKQLKLSQVSRIIPGQRTAIFQRYPQPEKEYQSFSLIYGNRSLDVICKDKDEAELWFSALRALISQGNYCKSRGDARSDSVSSDSPRSHTQKNSPSHVSSVGSDIISKDCGENQPVLVSYENSPQNRLGKAFSEVLSYTAAAKSFTRAEPVAKSLSFISSSSLDDMTSCSSTADSFRISSSSQGSSHEDFDPLGDIFIWGEGLANGLLGGGVHGFGVSSAARRDALLPKVLDSTVVLDAQHVACGSKHAVLVTKQGQIFSWGDGSGGRLGHGVEADVSYPKLIDTLSGSNIHSVACGEFHTCAVSLSGDLYTWGDGIHKLGLLGHVSKISQWIPRKVCGQMEGVHVSSISCGPWHTAAVSSAGKLFTFGDGTFGALGHGDRNSTSVPRQVETLKELRTAMASCGVWHTAAVVEVTTGTSSSNGLPSKKLFTWGDGAEGQLGHGDEEPRLVPSCVAMPDDSSFCKVACGHSITVALTASGQVYSMGSPDYGQLGSPVSIGKIPTCIEGNIRNNHIEEIACGSYHIAVLSSKAEVYTWGKGANGQLGHGDNENRNTPTLVEALRDKQVKRVVCGSNFTAAICLQKSVSIADHSICSGCRNPFNFRRKRHNCYNCGLVFCKVCSSKKSLKTALAPDISKPHRVCDDCFNKLNTTTESGTTSGFPRNLSGNLYPNCNEAAEKEDTNSRSVGQLLGLKSFDSFKQATDGQSKPNRNSYHAPPSSNGSFQWESSFSLRNSDKISASSLPGSRIVSRPSSPISSKSSASGSITVASALIGFTTPEVTFDASKQTNDSVNQETVILRSQLEDLSRKSQFLEVELKRTSRKLKDTALIAQEEAEKNKAAQEVIRSLTAQLKDMAKRVADQ</sequence>
<accession>A0ACC1XMI1</accession>
<protein>
    <submittedName>
        <fullName evidence="1">Regulator of chromosome condensation (RCC1) family with FYVE zinc finger domain</fullName>
    </submittedName>
</protein>
<keyword evidence="2" id="KW-1185">Reference proteome</keyword>
<comment type="caution">
    <text evidence="1">The sequence shown here is derived from an EMBL/GenBank/DDBJ whole genome shotgun (WGS) entry which is preliminary data.</text>
</comment>
<reference evidence="1 2" key="1">
    <citation type="journal article" date="2023" name="Science">
        <title>Complex scaffold remodeling in plant triterpene biosynthesis.</title>
        <authorList>
            <person name="De La Pena R."/>
            <person name="Hodgson H."/>
            <person name="Liu J.C."/>
            <person name="Stephenson M.J."/>
            <person name="Martin A.C."/>
            <person name="Owen C."/>
            <person name="Harkess A."/>
            <person name="Leebens-Mack J."/>
            <person name="Jimenez L.E."/>
            <person name="Osbourn A."/>
            <person name="Sattely E.S."/>
        </authorList>
    </citation>
    <scope>NUCLEOTIDE SEQUENCE [LARGE SCALE GENOMIC DNA]</scope>
    <source>
        <strain evidence="2">cv. JPN11</strain>
        <tissue evidence="1">Leaf</tissue>
    </source>
</reference>
<evidence type="ECO:0000313" key="2">
    <source>
        <dbReference type="Proteomes" id="UP001164539"/>
    </source>
</evidence>
<evidence type="ECO:0000313" key="1">
    <source>
        <dbReference type="EMBL" id="KAJ4712133.1"/>
    </source>
</evidence>
<dbReference type="Proteomes" id="UP001164539">
    <property type="component" value="Chromosome 8"/>
</dbReference>
<proteinExistence type="predicted"/>
<name>A0ACC1XMI1_MELAZ</name>
<dbReference type="EMBL" id="CM051401">
    <property type="protein sequence ID" value="KAJ4712133.1"/>
    <property type="molecule type" value="Genomic_DNA"/>
</dbReference>